<dbReference type="AlphaFoldDB" id="A0A1H9AWW1"/>
<dbReference type="EMBL" id="FOFU01000001">
    <property type="protein sequence ID" value="SEP80977.1"/>
    <property type="molecule type" value="Genomic_DNA"/>
</dbReference>
<proteinExistence type="predicted"/>
<keyword evidence="2" id="KW-1185">Reference proteome</keyword>
<name>A0A1H9AWW1_9SPIR</name>
<protein>
    <submittedName>
        <fullName evidence="1">Uncharacterized protein</fullName>
    </submittedName>
</protein>
<gene>
    <name evidence="1" type="ORF">SAMN04487977_101492</name>
</gene>
<accession>A0A1H9AWW1</accession>
<dbReference type="Proteomes" id="UP000182360">
    <property type="component" value="Unassembled WGS sequence"/>
</dbReference>
<reference evidence="1 2" key="1">
    <citation type="submission" date="2016-10" db="EMBL/GenBank/DDBJ databases">
        <authorList>
            <person name="de Groot N.N."/>
        </authorList>
    </citation>
    <scope>NUCLEOTIDE SEQUENCE [LARGE SCALE GENOMIC DNA]</scope>
    <source>
        <strain evidence="1 2">B25</strain>
    </source>
</reference>
<organism evidence="1 2">
    <name type="scientific">Treponema bryantii</name>
    <dbReference type="NCBI Taxonomy" id="163"/>
    <lineage>
        <taxon>Bacteria</taxon>
        <taxon>Pseudomonadati</taxon>
        <taxon>Spirochaetota</taxon>
        <taxon>Spirochaetia</taxon>
        <taxon>Spirochaetales</taxon>
        <taxon>Treponemataceae</taxon>
        <taxon>Treponema</taxon>
    </lineage>
</organism>
<evidence type="ECO:0000313" key="1">
    <source>
        <dbReference type="EMBL" id="SEP80977.1"/>
    </source>
</evidence>
<evidence type="ECO:0000313" key="2">
    <source>
        <dbReference type="Proteomes" id="UP000182360"/>
    </source>
</evidence>
<dbReference type="RefSeq" id="WP_074640574.1">
    <property type="nucleotide sequence ID" value="NZ_FOFU01000001.1"/>
</dbReference>
<sequence length="59" mass="7082">MLDLKKYKADISDEVTKKGMVIEFWAKDEDEAKEKLYWLIGKNYSRNYYDLQEIGEEAE</sequence>